<name>A0A437J798_9SPHN</name>
<dbReference type="RefSeq" id="WP_127690903.1">
    <property type="nucleotide sequence ID" value="NZ_RZUL01000003.1"/>
</dbReference>
<sequence length="1106" mass="111401">MGPGSIAFTGYNADGNDDIAFVALEEIPAGTVINFNDREWQGSAFNTGEGEVRFTATNAIAAGTVVTINSYSSSPSSAFGSVSGSSGIGNNAEIIYAFVGAPNTPTAFLAAIANAGFGVDGGTLTGTGLVVGETAIDLGAADTDADIGVFNGARSGATDFADYRTAINDVANWTIQDADGDNSADGVAPDLPFDTTAFTVGSAETQTIGFATDSLSITQAEGNSGTVAYTFTIARTGGTTGDATVSGTFSATATDAADFGGTLPGNFSAVIAAGATSTTVTIEVSGDTLIEGNESFRLNLTDVSNGSVAASINGATATATGVIQNDDVPETPFGGITILDEAESLAGSLTVPVPTGVLEMVRIGSIEGSGTTAAGRAESVAFDPTTDRAFTTNAALNLIDITQVGSDGSLTAVGSIDLNSLPDAGPVNSVAVKNGILAVAYQSQSPDQPGTVALFDAATGDLVQTITVGVLPDQLTFSPDGSRLLVANEAETISASNNPAGGVTIIDTSGGAAAATVLNTITFAALNGSEADLKAAGFNTYPGQSAGAEFEPEYISVSPDGTRAYVTLQEVNGVAVIDLTDPTATQPLSILPLGSIDRSLAGNAFDASDRDGISLENFDVDSLPQPDAIASFSVGGVTYFVTANEGDARVGVADEVRLSAASYVLDPTAYPDAAALKNANALGRLNVISTAGDTDGDGDIDQITTYGGRGISIFRQNADGTIEKVRETGGEFEAIFAAYRPDIFNVENGSAIDDRSDNKGPEPEGVVVGEVDGRLYAFVTLERTGGLMTYDVTDPANATFVGFTPATAADYAPEVLTFVSAADSPTGQAIVLTANEVSGTLTLYSADVADIQSGTEAAETLLGDATRDRLEGLDGADRLRGFDGNDVLVGGGGNDVLEGGAGNDNMQGGEGNDSYFVDSTGDVVIEQTAQGTDTVKTTLLSYTLGANVEVLQFQGGGNAVGVGNGLANTLFGNAGNDTLSGLAGDDRLVGGAGNDVLTGGAGRDVLEGGAGDDRFVFAAADFTPSLLKADIIRDFDVASGDVIDLSALSGLAFIGAAGFSGTAREVRFEQTGASTFVYGDTDGDGDADFAIELAGNLVLTASELVL</sequence>
<accession>A0A437J798</accession>
<reference evidence="2 3" key="1">
    <citation type="submission" date="2019-01" db="EMBL/GenBank/DDBJ databases">
        <authorList>
            <person name="Chen W.-M."/>
        </authorList>
    </citation>
    <scope>NUCLEOTIDE SEQUENCE [LARGE SCALE GENOMIC DNA]</scope>
    <source>
        <strain evidence="2 3">TLA-22</strain>
    </source>
</reference>
<comment type="caution">
    <text evidence="2">The sequence shown here is derived from an EMBL/GenBank/DDBJ whole genome shotgun (WGS) entry which is preliminary data.</text>
</comment>
<dbReference type="GO" id="GO:0005509">
    <property type="term" value="F:calcium ion binding"/>
    <property type="evidence" value="ECO:0007669"/>
    <property type="project" value="InterPro"/>
</dbReference>
<organism evidence="2 3">
    <name type="scientific">Sphingobium algorifonticola</name>
    <dbReference type="NCBI Taxonomy" id="2008318"/>
    <lineage>
        <taxon>Bacteria</taxon>
        <taxon>Pseudomonadati</taxon>
        <taxon>Pseudomonadota</taxon>
        <taxon>Alphaproteobacteria</taxon>
        <taxon>Sphingomonadales</taxon>
        <taxon>Sphingomonadaceae</taxon>
        <taxon>Sphingobium</taxon>
    </lineage>
</organism>
<dbReference type="AlphaFoldDB" id="A0A437J798"/>
<protein>
    <recommendedName>
        <fullName evidence="1">Choice-of-anchor I domain-containing protein</fullName>
    </recommendedName>
</protein>
<dbReference type="InterPro" id="IPR011048">
    <property type="entry name" value="Haem_d1_sf"/>
</dbReference>
<dbReference type="InterPro" id="IPR052956">
    <property type="entry name" value="Mesenchyme-surface_protein"/>
</dbReference>
<evidence type="ECO:0000313" key="3">
    <source>
        <dbReference type="Proteomes" id="UP000282977"/>
    </source>
</evidence>
<dbReference type="PANTHER" id="PTHR46928">
    <property type="entry name" value="MESENCHYME-SPECIFIC CELL SURFACE GLYCOPROTEIN"/>
    <property type="match status" value="1"/>
</dbReference>
<dbReference type="NCBIfam" id="NF038117">
    <property type="entry name" value="choice_anch_I"/>
    <property type="match status" value="1"/>
</dbReference>
<dbReference type="InterPro" id="IPR055188">
    <property type="entry name" value="Choice_anch_I"/>
</dbReference>
<dbReference type="InterPro" id="IPR015943">
    <property type="entry name" value="WD40/YVTN_repeat-like_dom_sf"/>
</dbReference>
<dbReference type="Gene3D" id="2.150.10.10">
    <property type="entry name" value="Serralysin-like metalloprotease, C-terminal"/>
    <property type="match status" value="2"/>
</dbReference>
<feature type="domain" description="Choice-of-anchor I" evidence="1">
    <location>
        <begin position="372"/>
        <end position="845"/>
    </location>
</feature>
<dbReference type="InterPro" id="IPR001343">
    <property type="entry name" value="Hemolysn_Ca-bd"/>
</dbReference>
<dbReference type="InterPro" id="IPR038081">
    <property type="entry name" value="CalX-like_sf"/>
</dbReference>
<dbReference type="SUPFAM" id="SSF141072">
    <property type="entry name" value="CalX-like"/>
    <property type="match status" value="1"/>
</dbReference>
<evidence type="ECO:0000313" key="2">
    <source>
        <dbReference type="EMBL" id="RVT40904.1"/>
    </source>
</evidence>
<dbReference type="PANTHER" id="PTHR46928:SF1">
    <property type="entry name" value="MESENCHYME-SPECIFIC CELL SURFACE GLYCOPROTEIN"/>
    <property type="match status" value="1"/>
</dbReference>
<dbReference type="InterPro" id="IPR011049">
    <property type="entry name" value="Serralysin-like_metalloprot_C"/>
</dbReference>
<dbReference type="Pfam" id="PF00353">
    <property type="entry name" value="HemolysinCabind"/>
    <property type="match status" value="2"/>
</dbReference>
<dbReference type="Gene3D" id="2.60.40.2030">
    <property type="match status" value="1"/>
</dbReference>
<dbReference type="SUPFAM" id="SSF51120">
    <property type="entry name" value="beta-Roll"/>
    <property type="match status" value="2"/>
</dbReference>
<gene>
    <name evidence="2" type="ORF">ENE74_10600</name>
</gene>
<dbReference type="EMBL" id="RZUL01000003">
    <property type="protein sequence ID" value="RVT40904.1"/>
    <property type="molecule type" value="Genomic_DNA"/>
</dbReference>
<evidence type="ECO:0000259" key="1">
    <source>
        <dbReference type="Pfam" id="PF22494"/>
    </source>
</evidence>
<dbReference type="PROSITE" id="PS00330">
    <property type="entry name" value="HEMOLYSIN_CALCIUM"/>
    <property type="match status" value="5"/>
</dbReference>
<dbReference type="Proteomes" id="UP000282977">
    <property type="component" value="Unassembled WGS sequence"/>
</dbReference>
<dbReference type="Gene3D" id="2.130.10.10">
    <property type="entry name" value="YVTN repeat-like/Quinoprotein amine dehydrogenase"/>
    <property type="match status" value="1"/>
</dbReference>
<dbReference type="OrthoDB" id="145213at2"/>
<dbReference type="PRINTS" id="PR00313">
    <property type="entry name" value="CABNDNGRPT"/>
</dbReference>
<dbReference type="Pfam" id="PF22494">
    <property type="entry name" value="choice_anch_I"/>
    <property type="match status" value="1"/>
</dbReference>
<proteinExistence type="predicted"/>
<dbReference type="InterPro" id="IPR018511">
    <property type="entry name" value="Hemolysin-typ_Ca-bd_CS"/>
</dbReference>
<keyword evidence="3" id="KW-1185">Reference proteome</keyword>
<dbReference type="SUPFAM" id="SSF51004">
    <property type="entry name" value="C-terminal (heme d1) domain of cytochrome cd1-nitrite reductase"/>
    <property type="match status" value="1"/>
</dbReference>